<evidence type="ECO:0000313" key="2">
    <source>
        <dbReference type="Proteomes" id="UP000824076"/>
    </source>
</evidence>
<gene>
    <name evidence="1" type="ORF">IAD18_06225</name>
</gene>
<dbReference type="AlphaFoldDB" id="A0A9D1INI3"/>
<proteinExistence type="predicted"/>
<name>A0A9D1INI3_9BACT</name>
<accession>A0A9D1INI3</accession>
<organism evidence="1 2">
    <name type="scientific">Candidatus Limisoma intestinavium</name>
    <dbReference type="NCBI Taxonomy" id="2840856"/>
    <lineage>
        <taxon>Bacteria</taxon>
        <taxon>Pseudomonadati</taxon>
        <taxon>Bacteroidota</taxon>
        <taxon>Bacteroidia</taxon>
        <taxon>Bacteroidales</taxon>
        <taxon>Candidatus Limisoma</taxon>
    </lineage>
</organism>
<reference evidence="1" key="2">
    <citation type="journal article" date="2021" name="PeerJ">
        <title>Extensive microbial diversity within the chicken gut microbiome revealed by metagenomics and culture.</title>
        <authorList>
            <person name="Gilroy R."/>
            <person name="Ravi A."/>
            <person name="Getino M."/>
            <person name="Pursley I."/>
            <person name="Horton D.L."/>
            <person name="Alikhan N.F."/>
            <person name="Baker D."/>
            <person name="Gharbi K."/>
            <person name="Hall N."/>
            <person name="Watson M."/>
            <person name="Adriaenssens E.M."/>
            <person name="Foster-Nyarko E."/>
            <person name="Jarju S."/>
            <person name="Secka A."/>
            <person name="Antonio M."/>
            <person name="Oren A."/>
            <person name="Chaudhuri R.R."/>
            <person name="La Ragione R."/>
            <person name="Hildebrand F."/>
            <person name="Pallen M.J."/>
        </authorList>
    </citation>
    <scope>NUCLEOTIDE SEQUENCE</scope>
    <source>
        <strain evidence="1">17073</strain>
    </source>
</reference>
<sequence length="330" mass="36894">MKKLFPLIAILAAAIVSSCGENKFSIDGKLPDAGTQNLRAIYLSGDTIISAWVPVVDGAFRIEGNAEELTVVSIFSSQMREIVNVAVQNGDEITIDGNIKNIYEITVDGTDINSEWHSFLNSHAADFNSKNYEKTDNAIAEFIRKNPDNVVSTLLLMHDYSTPDSPKARQLLNSISEEARPPQLVSLYSEMFKTPPRVEKIPSLTLRNGKDSLELVNMRDYAFTVFHLWKRHDANRDKNISKLKEIDTDRVRIIDICLDTDTMGWSALCARDSVDWHRYKAVGGPVDRTIEKLNAGITPFFIVADSTGTQIYRGNLCDKAAETVHNKINN</sequence>
<dbReference type="PROSITE" id="PS51257">
    <property type="entry name" value="PROKAR_LIPOPROTEIN"/>
    <property type="match status" value="1"/>
</dbReference>
<dbReference type="Proteomes" id="UP000824076">
    <property type="component" value="Unassembled WGS sequence"/>
</dbReference>
<dbReference type="EMBL" id="DVMS01000176">
    <property type="protein sequence ID" value="HIU39244.1"/>
    <property type="molecule type" value="Genomic_DNA"/>
</dbReference>
<protein>
    <submittedName>
        <fullName evidence="1">DUF4369 domain-containing protein</fullName>
    </submittedName>
</protein>
<evidence type="ECO:0000313" key="1">
    <source>
        <dbReference type="EMBL" id="HIU39244.1"/>
    </source>
</evidence>
<comment type="caution">
    <text evidence="1">The sequence shown here is derived from an EMBL/GenBank/DDBJ whole genome shotgun (WGS) entry which is preliminary data.</text>
</comment>
<reference evidence="1" key="1">
    <citation type="submission" date="2020-10" db="EMBL/GenBank/DDBJ databases">
        <authorList>
            <person name="Gilroy R."/>
        </authorList>
    </citation>
    <scope>NUCLEOTIDE SEQUENCE</scope>
    <source>
        <strain evidence="1">17073</strain>
    </source>
</reference>